<evidence type="ECO:0000313" key="3">
    <source>
        <dbReference type="EMBL" id="ROT67503.1"/>
    </source>
</evidence>
<feature type="signal peptide" evidence="1">
    <location>
        <begin position="1"/>
        <end position="19"/>
    </location>
</feature>
<protein>
    <recommendedName>
        <fullName evidence="2">EB domain-containing protein</fullName>
    </recommendedName>
</protein>
<dbReference type="Pfam" id="PF01683">
    <property type="entry name" value="EB"/>
    <property type="match status" value="1"/>
</dbReference>
<evidence type="ECO:0000256" key="1">
    <source>
        <dbReference type="SAM" id="SignalP"/>
    </source>
</evidence>
<accession>A0A423STJ4</accession>
<proteinExistence type="predicted"/>
<reference evidence="3 4" key="1">
    <citation type="submission" date="2018-04" db="EMBL/GenBank/DDBJ databases">
        <authorList>
            <person name="Zhang X."/>
            <person name="Yuan J."/>
            <person name="Li F."/>
            <person name="Xiang J."/>
        </authorList>
    </citation>
    <scope>NUCLEOTIDE SEQUENCE [LARGE SCALE GENOMIC DNA]</scope>
    <source>
        <tissue evidence="3">Muscle</tissue>
    </source>
</reference>
<dbReference type="Proteomes" id="UP000283509">
    <property type="component" value="Unassembled WGS sequence"/>
</dbReference>
<keyword evidence="1" id="KW-0732">Signal</keyword>
<name>A0A423STJ4_PENVA</name>
<dbReference type="Gene3D" id="3.10.100.10">
    <property type="entry name" value="Mannose-Binding Protein A, subunit A"/>
    <property type="match status" value="1"/>
</dbReference>
<evidence type="ECO:0000313" key="4">
    <source>
        <dbReference type="Proteomes" id="UP000283509"/>
    </source>
</evidence>
<dbReference type="SUPFAM" id="SSF56436">
    <property type="entry name" value="C-type lectin-like"/>
    <property type="match status" value="1"/>
</dbReference>
<comment type="caution">
    <text evidence="3">The sequence shown here is derived from an EMBL/GenBank/DDBJ whole genome shotgun (WGS) entry which is preliminary data.</text>
</comment>
<dbReference type="InterPro" id="IPR016187">
    <property type="entry name" value="CTDL_fold"/>
</dbReference>
<reference evidence="3 4" key="2">
    <citation type="submission" date="2019-01" db="EMBL/GenBank/DDBJ databases">
        <title>The decoding of complex shrimp genome reveals the adaptation for benthos swimmer, frequently molting mechanism and breeding impact on genome.</title>
        <authorList>
            <person name="Sun Y."/>
            <person name="Gao Y."/>
            <person name="Yu Y."/>
        </authorList>
    </citation>
    <scope>NUCLEOTIDE SEQUENCE [LARGE SCALE GENOMIC DNA]</scope>
    <source>
        <tissue evidence="3">Muscle</tissue>
    </source>
</reference>
<keyword evidence="4" id="KW-1185">Reference proteome</keyword>
<organism evidence="3 4">
    <name type="scientific">Penaeus vannamei</name>
    <name type="common">Whiteleg shrimp</name>
    <name type="synonym">Litopenaeus vannamei</name>
    <dbReference type="NCBI Taxonomy" id="6689"/>
    <lineage>
        <taxon>Eukaryota</taxon>
        <taxon>Metazoa</taxon>
        <taxon>Ecdysozoa</taxon>
        <taxon>Arthropoda</taxon>
        <taxon>Crustacea</taxon>
        <taxon>Multicrustacea</taxon>
        <taxon>Malacostraca</taxon>
        <taxon>Eumalacostraca</taxon>
        <taxon>Eucarida</taxon>
        <taxon>Decapoda</taxon>
        <taxon>Dendrobranchiata</taxon>
        <taxon>Penaeoidea</taxon>
        <taxon>Penaeidae</taxon>
        <taxon>Penaeus</taxon>
    </lineage>
</organism>
<feature type="domain" description="EB" evidence="2">
    <location>
        <begin position="131"/>
        <end position="178"/>
    </location>
</feature>
<feature type="chain" id="PRO_5019173628" description="EB domain-containing protein" evidence="1">
    <location>
        <begin position="20"/>
        <end position="320"/>
    </location>
</feature>
<dbReference type="AlphaFoldDB" id="A0A423STJ4"/>
<sequence>MKGVAAVWAVAVLCVGGDSTTTRFYRLENALAVGDVIGTLAVRNRILCSAVCASYDCEGFNLREDEERLSCSVLVGVANFTEANGTDFYCADCFEKGEKCTEDDQCTTLTDNSYCNETCSCVPWYQDAGPVCEPRPVPLGGACVVSEQCSAAIPFAECDPITATCTCPSDMYQDSNRCKYDFAAAGFTLYNGRWTYVRPGLLVISWDGALQFCYDKYATMFIPRSSSEWSWMMSQVGIIDFGIYVPINDKDAEGVLVWNGGTSIAGDTVVAWQGGTVGIGNLDDLDCAGVTKVPFIPDEATMGPCFFPLNFVTVCEAMPE</sequence>
<dbReference type="EMBL" id="QCYY01002807">
    <property type="protein sequence ID" value="ROT67503.1"/>
    <property type="molecule type" value="Genomic_DNA"/>
</dbReference>
<dbReference type="InterPro" id="IPR016186">
    <property type="entry name" value="C-type_lectin-like/link_sf"/>
</dbReference>
<gene>
    <name evidence="3" type="ORF">C7M84_014441</name>
</gene>
<feature type="non-terminal residue" evidence="3">
    <location>
        <position position="320"/>
    </location>
</feature>
<dbReference type="InterPro" id="IPR006149">
    <property type="entry name" value="EB_dom"/>
</dbReference>
<evidence type="ECO:0000259" key="2">
    <source>
        <dbReference type="Pfam" id="PF01683"/>
    </source>
</evidence>